<feature type="transmembrane region" description="Helical" evidence="5">
    <location>
        <begin position="336"/>
        <end position="357"/>
    </location>
</feature>
<dbReference type="Pfam" id="PF00072">
    <property type="entry name" value="Response_reg"/>
    <property type="match status" value="1"/>
</dbReference>
<evidence type="ECO:0008006" key="10">
    <source>
        <dbReference type="Google" id="ProtNLM"/>
    </source>
</evidence>
<dbReference type="InterPro" id="IPR004358">
    <property type="entry name" value="Sig_transdc_His_kin-like_C"/>
</dbReference>
<dbReference type="SUPFAM" id="SSF52172">
    <property type="entry name" value="CheY-like"/>
    <property type="match status" value="1"/>
</dbReference>
<dbReference type="InterPro" id="IPR036097">
    <property type="entry name" value="HisK_dim/P_sf"/>
</dbReference>
<feature type="domain" description="Response regulatory" evidence="7">
    <location>
        <begin position="915"/>
        <end position="1065"/>
    </location>
</feature>
<dbReference type="PROSITE" id="PS50109">
    <property type="entry name" value="HIS_KIN"/>
    <property type="match status" value="1"/>
</dbReference>
<name>A0A3E2H0U2_SCYLI</name>
<protein>
    <recommendedName>
        <fullName evidence="10">Histidine kinase</fullName>
    </recommendedName>
</protein>
<dbReference type="InterPro" id="IPR036890">
    <property type="entry name" value="HATPase_C_sf"/>
</dbReference>
<dbReference type="Pfam" id="PF03707">
    <property type="entry name" value="MHYT"/>
    <property type="match status" value="2"/>
</dbReference>
<dbReference type="EMBL" id="NCSJ02000229">
    <property type="protein sequence ID" value="RFU26999.1"/>
    <property type="molecule type" value="Genomic_DNA"/>
</dbReference>
<keyword evidence="9" id="KW-1185">Reference proteome</keyword>
<feature type="transmembrane region" description="Helical" evidence="5">
    <location>
        <begin position="101"/>
        <end position="123"/>
    </location>
</feature>
<evidence type="ECO:0000259" key="7">
    <source>
        <dbReference type="PROSITE" id="PS50110"/>
    </source>
</evidence>
<dbReference type="STRING" id="5539.A0A3E2H0U2"/>
<feature type="non-terminal residue" evidence="8">
    <location>
        <position position="1"/>
    </location>
</feature>
<dbReference type="OMA" id="IVFMHYC"/>
<feature type="transmembrane region" description="Helical" evidence="5">
    <location>
        <begin position="31"/>
        <end position="50"/>
    </location>
</feature>
<dbReference type="AlphaFoldDB" id="A0A3E2H0U2"/>
<dbReference type="InterPro" id="IPR003594">
    <property type="entry name" value="HATPase_dom"/>
</dbReference>
<dbReference type="Proteomes" id="UP000258309">
    <property type="component" value="Unassembled WGS sequence"/>
</dbReference>
<feature type="transmembrane region" description="Helical" evidence="5">
    <location>
        <begin position="397"/>
        <end position="424"/>
    </location>
</feature>
<dbReference type="SMART" id="SM00388">
    <property type="entry name" value="HisKA"/>
    <property type="match status" value="1"/>
</dbReference>
<evidence type="ECO:0000256" key="5">
    <source>
        <dbReference type="SAM" id="Phobius"/>
    </source>
</evidence>
<feature type="compositionally biased region" description="Basic and acidic residues" evidence="4">
    <location>
        <begin position="877"/>
        <end position="889"/>
    </location>
</feature>
<feature type="domain" description="Histidine kinase" evidence="6">
    <location>
        <begin position="499"/>
        <end position="723"/>
    </location>
</feature>
<keyword evidence="5" id="KW-0472">Membrane</keyword>
<keyword evidence="5" id="KW-0812">Transmembrane</keyword>
<evidence type="ECO:0000313" key="9">
    <source>
        <dbReference type="Proteomes" id="UP000258309"/>
    </source>
</evidence>
<evidence type="ECO:0000256" key="3">
    <source>
        <dbReference type="PROSITE-ProRule" id="PRU00169"/>
    </source>
</evidence>
<evidence type="ECO:0000313" key="8">
    <source>
        <dbReference type="EMBL" id="RFU26999.1"/>
    </source>
</evidence>
<dbReference type="CDD" id="cd17546">
    <property type="entry name" value="REC_hyHK_CKI1_RcsC-like"/>
    <property type="match status" value="1"/>
</dbReference>
<dbReference type="CDD" id="cd00082">
    <property type="entry name" value="HisKA"/>
    <property type="match status" value="1"/>
</dbReference>
<feature type="transmembrane region" description="Helical" evidence="5">
    <location>
        <begin position="436"/>
        <end position="455"/>
    </location>
</feature>
<evidence type="ECO:0000256" key="1">
    <source>
        <dbReference type="ARBA" id="ARBA00022553"/>
    </source>
</evidence>
<dbReference type="InterPro" id="IPR001789">
    <property type="entry name" value="Sig_transdc_resp-reg_receiver"/>
</dbReference>
<dbReference type="PROSITE" id="PS50110">
    <property type="entry name" value="RESPONSE_REGULATORY"/>
    <property type="match status" value="1"/>
</dbReference>
<keyword evidence="2" id="KW-0902">Two-component regulatory system</keyword>
<dbReference type="InterPro" id="IPR011006">
    <property type="entry name" value="CheY-like_superfamily"/>
</dbReference>
<evidence type="ECO:0000256" key="4">
    <source>
        <dbReference type="SAM" id="MobiDB-lite"/>
    </source>
</evidence>
<evidence type="ECO:0000259" key="6">
    <source>
        <dbReference type="PROSITE" id="PS50109"/>
    </source>
</evidence>
<dbReference type="Pfam" id="PF00512">
    <property type="entry name" value="HisKA"/>
    <property type="match status" value="1"/>
</dbReference>
<feature type="compositionally biased region" description="Polar residues" evidence="4">
    <location>
        <begin position="248"/>
        <end position="257"/>
    </location>
</feature>
<dbReference type="SMART" id="SM00448">
    <property type="entry name" value="REC"/>
    <property type="match status" value="1"/>
</dbReference>
<dbReference type="PRINTS" id="PR00344">
    <property type="entry name" value="BCTRLSENSOR"/>
</dbReference>
<dbReference type="PANTHER" id="PTHR45339:SF1">
    <property type="entry name" value="HYBRID SIGNAL TRANSDUCTION HISTIDINE KINASE J"/>
    <property type="match status" value="1"/>
</dbReference>
<dbReference type="GO" id="GO:0000155">
    <property type="term" value="F:phosphorelay sensor kinase activity"/>
    <property type="evidence" value="ECO:0007669"/>
    <property type="project" value="InterPro"/>
</dbReference>
<dbReference type="SUPFAM" id="SSF55874">
    <property type="entry name" value="ATPase domain of HSP90 chaperone/DNA topoisomerase II/histidine kinase"/>
    <property type="match status" value="1"/>
</dbReference>
<feature type="modified residue" description="4-aspartylphosphate" evidence="3">
    <location>
        <position position="994"/>
    </location>
</feature>
<dbReference type="PANTHER" id="PTHR45339">
    <property type="entry name" value="HYBRID SIGNAL TRANSDUCTION HISTIDINE KINASE J"/>
    <property type="match status" value="1"/>
</dbReference>
<dbReference type="OrthoDB" id="60033at2759"/>
<evidence type="ECO:0000256" key="2">
    <source>
        <dbReference type="ARBA" id="ARBA00023012"/>
    </source>
</evidence>
<dbReference type="SUPFAM" id="SSF47384">
    <property type="entry name" value="Homodimeric domain of signal transducing histidine kinase"/>
    <property type="match status" value="1"/>
</dbReference>
<organism evidence="8 9">
    <name type="scientific">Scytalidium lignicola</name>
    <name type="common">Hyphomycete</name>
    <dbReference type="NCBI Taxonomy" id="5539"/>
    <lineage>
        <taxon>Eukaryota</taxon>
        <taxon>Fungi</taxon>
        <taxon>Dikarya</taxon>
        <taxon>Ascomycota</taxon>
        <taxon>Pezizomycotina</taxon>
        <taxon>Leotiomycetes</taxon>
        <taxon>Leotiomycetes incertae sedis</taxon>
        <taxon>Scytalidium</taxon>
    </lineage>
</organism>
<dbReference type="Gene3D" id="1.10.287.130">
    <property type="match status" value="1"/>
</dbReference>
<feature type="compositionally biased region" description="Low complexity" evidence="4">
    <location>
        <begin position="272"/>
        <end position="293"/>
    </location>
</feature>
<feature type="compositionally biased region" description="Low complexity" evidence="4">
    <location>
        <begin position="973"/>
        <end position="983"/>
    </location>
</feature>
<dbReference type="InterPro" id="IPR005330">
    <property type="entry name" value="MHYT_dom"/>
</dbReference>
<dbReference type="InterPro" id="IPR005467">
    <property type="entry name" value="His_kinase_dom"/>
</dbReference>
<feature type="region of interest" description="Disordered" evidence="4">
    <location>
        <begin position="877"/>
        <end position="908"/>
    </location>
</feature>
<dbReference type="InterPro" id="IPR003661">
    <property type="entry name" value="HisK_dim/P_dom"/>
</dbReference>
<dbReference type="Pfam" id="PF02518">
    <property type="entry name" value="HATPase_c"/>
    <property type="match status" value="1"/>
</dbReference>
<feature type="region of interest" description="Disordered" evidence="4">
    <location>
        <begin position="248"/>
        <end position="293"/>
    </location>
</feature>
<comment type="caution">
    <text evidence="8">The sequence shown here is derived from an EMBL/GenBank/DDBJ whole genome shotgun (WGS) entry which is preliminary data.</text>
</comment>
<proteinExistence type="predicted"/>
<dbReference type="SMART" id="SM00387">
    <property type="entry name" value="HATPase_c"/>
    <property type="match status" value="1"/>
</dbReference>
<feature type="transmembrane region" description="Helical" evidence="5">
    <location>
        <begin position="363"/>
        <end position="385"/>
    </location>
</feature>
<feature type="region of interest" description="Disordered" evidence="4">
    <location>
        <begin position="958"/>
        <end position="983"/>
    </location>
</feature>
<feature type="transmembrane region" description="Helical" evidence="5">
    <location>
        <begin position="62"/>
        <end position="81"/>
    </location>
</feature>
<gene>
    <name evidence="8" type="ORF">B7463_g9339</name>
</gene>
<keyword evidence="1 3" id="KW-0597">Phosphoprotein</keyword>
<dbReference type="Gene3D" id="3.40.50.2300">
    <property type="match status" value="1"/>
</dbReference>
<feature type="non-terminal residue" evidence="8">
    <location>
        <position position="1067"/>
    </location>
</feature>
<dbReference type="Gene3D" id="3.30.565.10">
    <property type="entry name" value="Histidine kinase-like ATPase, C-terminal domain"/>
    <property type="match status" value="1"/>
</dbReference>
<keyword evidence="5" id="KW-1133">Transmembrane helix</keyword>
<sequence length="1067" mass="118254">MNAPTISDTNVTFTTQFAEARRIELKWNPGLIAGSFAISLLGAFTTSQLICQARTSTHISDVLVWTALASVTFGFCAIWGLHEVAMLACKIDLPIRLDPVLTTSSLLLAVSVSFLALASDSLWRIFLKWRQRHQEKPRSWMRRNARNGVIGRAISRTGEEDSMDALLSHEVEEDVEPDEQTSSIFSRRLRDRISGNDYNETQTDVGGFDIEEGHTPGLGSHVWPLEGVPARSCIPFLSRSNWMNDTTASSAYHNIPSQRDREERIDDDDNRPSNSSNRSRSRGSSSGRRSPSSLFGSHNIMSFTPVEITYAAVSNLFWSTGQVLYHGSTVRNIIKAFVWSLSITSMHYVEILGLNIPDGYFTLNVPLALLSELISWGVCLIACILMSEMETHLGQQILFTVVATLCVAGMHFTGMYAVNFWTYAAPSENGGYPPTLATFIGSISITVCLIANAILAHTATVARNKLAEIVMTRKKLWRAIAQKENAESAAAARSEFIASASHEIRTPLHHLQGYSDLLSRTELTDEGKVLLMAIQRATKTLSLITNNVLDWSRLEKNGEAVSRPVALDIRVVCESLITILPNEHEDIEVELIVVVTPNVPCSLFLDETYIHRVIMNLLSNALKFTFAGYVLLLVEMREDELVVTVKDTGVGIPTTFLPQLFEPFKQAQTRGLSRGTGLGLSIIKQLLHKMDGTIEVQSVHAESNDAKPEDCGSTFTITTPVKKLPSMREQPEAQRLDIDDTIGMSPKIAIFQGSNSLVPQALCLAWEKFDFRPFVVKSYSDLQSEEHDSLKFIWVDLETLRSDQDLRKCILSQNKYQVLVPYDIHRELHGFPDCIAGRNVIPIRRPLVLHSIRHVIEKAAQADLHQRVRFADVDVADDSKKSMDNKGNGEEDSAEHAAMSESRFPARREQSSGPVVLLVEDNPINRKLGSKMLTSLGYTPILANDGVECISVLLSLDSPSSTPSDPNPPAIPITPSSPTSSIPPNTNIALILMDQSMPRKDGITTTREIRELERAGLLKTRRPIIAVTAVVSTESRRLSHEAGTDDFLAKPLSMGVLRECLERHIGR</sequence>
<accession>A0A3E2H0U2</accession>
<reference evidence="8 9" key="1">
    <citation type="submission" date="2018-05" db="EMBL/GenBank/DDBJ databases">
        <title>Draft genome sequence of Scytalidium lignicola DSM 105466, a ubiquitous saprotrophic fungus.</title>
        <authorList>
            <person name="Buettner E."/>
            <person name="Gebauer A.M."/>
            <person name="Hofrichter M."/>
            <person name="Liers C."/>
            <person name="Kellner H."/>
        </authorList>
    </citation>
    <scope>NUCLEOTIDE SEQUENCE [LARGE SCALE GENOMIC DNA]</scope>
    <source>
        <strain evidence="8 9">DSM 105466</strain>
    </source>
</reference>